<evidence type="ECO:0000259" key="1">
    <source>
        <dbReference type="Pfam" id="PF19502"/>
    </source>
</evidence>
<dbReference type="OrthoDB" id="5519456at2"/>
<dbReference type="Gene3D" id="3.30.460.40">
    <property type="match status" value="1"/>
</dbReference>
<proteinExistence type="predicted"/>
<evidence type="ECO:0000313" key="2">
    <source>
        <dbReference type="EMBL" id="PSF33927.1"/>
    </source>
</evidence>
<comment type="caution">
    <text evidence="2">The sequence shown here is derived from an EMBL/GenBank/DDBJ whole genome shotgun (WGS) entry which is preliminary data.</text>
</comment>
<dbReference type="AlphaFoldDB" id="A0A2T1LTM9"/>
<dbReference type="Proteomes" id="UP000239001">
    <property type="component" value="Unassembled WGS sequence"/>
</dbReference>
<reference evidence="2 3" key="1">
    <citation type="submission" date="2018-03" db="EMBL/GenBank/DDBJ databases">
        <title>The ancient ancestry and fast evolution of plastids.</title>
        <authorList>
            <person name="Moore K.R."/>
            <person name="Magnabosco C."/>
            <person name="Momper L."/>
            <person name="Gold D.A."/>
            <person name="Bosak T."/>
            <person name="Fournier G.P."/>
        </authorList>
    </citation>
    <scope>NUCLEOTIDE SEQUENCE [LARGE SCALE GENOMIC DNA]</scope>
    <source>
        <strain evidence="2 3">CCALA 016</strain>
    </source>
</reference>
<feature type="domain" description="DUF6036" evidence="1">
    <location>
        <begin position="8"/>
        <end position="143"/>
    </location>
</feature>
<organism evidence="2 3">
    <name type="scientific">Aphanothece hegewaldii CCALA 016</name>
    <dbReference type="NCBI Taxonomy" id="2107694"/>
    <lineage>
        <taxon>Bacteria</taxon>
        <taxon>Bacillati</taxon>
        <taxon>Cyanobacteriota</taxon>
        <taxon>Cyanophyceae</taxon>
        <taxon>Oscillatoriophycideae</taxon>
        <taxon>Chroococcales</taxon>
        <taxon>Aphanothecaceae</taxon>
        <taxon>Aphanothece</taxon>
    </lineage>
</organism>
<dbReference type="SUPFAM" id="SSF81301">
    <property type="entry name" value="Nucleotidyltransferase"/>
    <property type="match status" value="1"/>
</dbReference>
<keyword evidence="3" id="KW-1185">Reference proteome</keyword>
<sequence length="145" mass="16587">MLNQDFKEFIQLLNSNQVRYLVIGGYAVSLHGYPRYTKDIDIWIEMSLENATNLLEALRQFGFGSLDLQVQDFLTPDTVIQLGYPPSRIDLITTPDGVNFAVCYQSKIEVMIDDIVINFIDLENLRKNKKASGRLQDLADLENLQ</sequence>
<name>A0A2T1LTM9_9CHRO</name>
<evidence type="ECO:0000313" key="3">
    <source>
        <dbReference type="Proteomes" id="UP000239001"/>
    </source>
</evidence>
<gene>
    <name evidence="2" type="ORF">C7H19_19605</name>
</gene>
<reference evidence="2 3" key="2">
    <citation type="submission" date="2018-03" db="EMBL/GenBank/DDBJ databases">
        <authorList>
            <person name="Keele B.F."/>
        </authorList>
    </citation>
    <scope>NUCLEOTIDE SEQUENCE [LARGE SCALE GENOMIC DNA]</scope>
    <source>
        <strain evidence="2 3">CCALA 016</strain>
    </source>
</reference>
<dbReference type="InterPro" id="IPR045792">
    <property type="entry name" value="DUF6036"/>
</dbReference>
<dbReference type="RefSeq" id="WP_106458613.1">
    <property type="nucleotide sequence ID" value="NZ_PXOH01000028.1"/>
</dbReference>
<protein>
    <recommendedName>
        <fullName evidence="1">DUF6036 domain-containing protein</fullName>
    </recommendedName>
</protein>
<dbReference type="Pfam" id="PF19502">
    <property type="entry name" value="DUF6036"/>
    <property type="match status" value="1"/>
</dbReference>
<dbReference type="EMBL" id="PXOH01000028">
    <property type="protein sequence ID" value="PSF33927.1"/>
    <property type="molecule type" value="Genomic_DNA"/>
</dbReference>
<accession>A0A2T1LTM9</accession>
<dbReference type="InterPro" id="IPR043519">
    <property type="entry name" value="NT_sf"/>
</dbReference>